<reference evidence="3 4" key="1">
    <citation type="submission" date="2020-02" db="EMBL/GenBank/DDBJ databases">
        <title>complete genome sequence of Rhodobacteraceae bacterium.</title>
        <authorList>
            <person name="Park J."/>
            <person name="Kim Y.-S."/>
            <person name="Kim K.-H."/>
        </authorList>
    </citation>
    <scope>NUCLEOTIDE SEQUENCE [LARGE SCALE GENOMIC DNA]</scope>
    <source>
        <strain evidence="3 4">RR4-56</strain>
    </source>
</reference>
<evidence type="ECO:0000259" key="2">
    <source>
        <dbReference type="PROSITE" id="PS50983"/>
    </source>
</evidence>
<dbReference type="PANTHER" id="PTHR30535:SF4">
    <property type="entry name" value="HEMIN-BINDING PERIPLASMIC PROTEIN HMUT"/>
    <property type="match status" value="1"/>
</dbReference>
<dbReference type="RefSeq" id="WP_165097809.1">
    <property type="nucleotide sequence ID" value="NZ_CP049056.1"/>
</dbReference>
<dbReference type="Gene3D" id="3.40.50.1980">
    <property type="entry name" value="Nitrogenase molybdenum iron protein domain"/>
    <property type="match status" value="2"/>
</dbReference>
<dbReference type="InterPro" id="IPR002491">
    <property type="entry name" value="ABC_transptr_periplasmic_BD"/>
</dbReference>
<feature type="domain" description="Fe/B12 periplasmic-binding" evidence="2">
    <location>
        <begin position="31"/>
        <end position="286"/>
    </location>
</feature>
<dbReference type="SUPFAM" id="SSF53807">
    <property type="entry name" value="Helical backbone' metal receptor"/>
    <property type="match status" value="1"/>
</dbReference>
<accession>A0A7L5BTY1</accession>
<dbReference type="PROSITE" id="PS50983">
    <property type="entry name" value="FE_B12_PBP"/>
    <property type="match status" value="1"/>
</dbReference>
<evidence type="ECO:0000313" key="4">
    <source>
        <dbReference type="Proteomes" id="UP000503336"/>
    </source>
</evidence>
<evidence type="ECO:0000256" key="1">
    <source>
        <dbReference type="SAM" id="SignalP"/>
    </source>
</evidence>
<keyword evidence="1" id="KW-0732">Signal</keyword>
<proteinExistence type="predicted"/>
<feature type="signal peptide" evidence="1">
    <location>
        <begin position="1"/>
        <end position="22"/>
    </location>
</feature>
<keyword evidence="4" id="KW-1185">Reference proteome</keyword>
<sequence length="293" mass="29870">MKYAALLAVALTLSAGIGAASAEEAVAAPARIAVAGGALTEIVFTLGHEERLVGVDTTSSWPEAARALPQFGYLRRLSAEGVLSTQPDLLLASPDAGPPAAIEILGAAGLRIATAPETRNLDDVAEKIRFVGDAIGDPVGGAALAEAYATELARVRDAVARIEDRPRILFILTLSDGAPLVGGAGTGADEVIREAGGVNAAAAIDGYKPMNREAMIAAGPEIILMTDAHSDRLGGMEEVMARPDIAITPAGRAGRGVEMDALLLLGMGPRAPEAVKTLARLIHPPEALSAAGL</sequence>
<feature type="chain" id="PRO_5029854743" evidence="1">
    <location>
        <begin position="23"/>
        <end position="293"/>
    </location>
</feature>
<gene>
    <name evidence="3" type="ORF">G5B40_09305</name>
</gene>
<dbReference type="KEGG" id="hdh:G5B40_09305"/>
<evidence type="ECO:0000313" key="3">
    <source>
        <dbReference type="EMBL" id="QIE55630.1"/>
    </source>
</evidence>
<dbReference type="InterPro" id="IPR050902">
    <property type="entry name" value="ABC_Transporter_SBP"/>
</dbReference>
<dbReference type="EMBL" id="CP049056">
    <property type="protein sequence ID" value="QIE55630.1"/>
    <property type="molecule type" value="Genomic_DNA"/>
</dbReference>
<protein>
    <submittedName>
        <fullName evidence="3">ABC transporter substrate-binding protein</fullName>
    </submittedName>
</protein>
<name>A0A7L5BTY1_9RHOB</name>
<dbReference type="AlphaFoldDB" id="A0A7L5BTY1"/>
<dbReference type="PANTHER" id="PTHR30535">
    <property type="entry name" value="VITAMIN B12-BINDING PROTEIN"/>
    <property type="match status" value="1"/>
</dbReference>
<dbReference type="Pfam" id="PF01497">
    <property type="entry name" value="Peripla_BP_2"/>
    <property type="match status" value="1"/>
</dbReference>
<organism evidence="3 4">
    <name type="scientific">Pikeienuella piscinae</name>
    <dbReference type="NCBI Taxonomy" id="2748098"/>
    <lineage>
        <taxon>Bacteria</taxon>
        <taxon>Pseudomonadati</taxon>
        <taxon>Pseudomonadota</taxon>
        <taxon>Alphaproteobacteria</taxon>
        <taxon>Rhodobacterales</taxon>
        <taxon>Paracoccaceae</taxon>
        <taxon>Pikeienuella</taxon>
    </lineage>
</organism>
<dbReference type="Proteomes" id="UP000503336">
    <property type="component" value="Chromosome"/>
</dbReference>